<feature type="compositionally biased region" description="Basic and acidic residues" evidence="1">
    <location>
        <begin position="204"/>
        <end position="215"/>
    </location>
</feature>
<reference evidence="2" key="1">
    <citation type="submission" date="2023-10" db="EMBL/GenBank/DDBJ databases">
        <authorList>
            <person name="Chen Y."/>
            <person name="Shah S."/>
            <person name="Dougan E. K."/>
            <person name="Thang M."/>
            <person name="Chan C."/>
        </authorList>
    </citation>
    <scope>NUCLEOTIDE SEQUENCE [LARGE SCALE GENOMIC DNA]</scope>
</reference>
<dbReference type="EMBL" id="CAUYUJ010015355">
    <property type="protein sequence ID" value="CAK0852898.1"/>
    <property type="molecule type" value="Genomic_DNA"/>
</dbReference>
<evidence type="ECO:0000256" key="1">
    <source>
        <dbReference type="SAM" id="MobiDB-lite"/>
    </source>
</evidence>
<organism evidence="2 3">
    <name type="scientific">Prorocentrum cordatum</name>
    <dbReference type="NCBI Taxonomy" id="2364126"/>
    <lineage>
        <taxon>Eukaryota</taxon>
        <taxon>Sar</taxon>
        <taxon>Alveolata</taxon>
        <taxon>Dinophyceae</taxon>
        <taxon>Prorocentrales</taxon>
        <taxon>Prorocentraceae</taxon>
        <taxon>Prorocentrum</taxon>
    </lineage>
</organism>
<feature type="region of interest" description="Disordered" evidence="1">
    <location>
        <begin position="133"/>
        <end position="175"/>
    </location>
</feature>
<sequence>MPDRFVQPGAPVVEEDPPVRPDKLVKPEDTGEDAMGRPLPVEFPDDSSGKPDLDEDATPEKLQVPAGERPAQGGVPCEDAPGFLDERHEPCGAWASYQIGCHRATEDIGFSQDGENALVRNCRKSCGLCGSEPEDALASEADNTTPQLTTPETAAPETISPQATTPETTTPCDCDNVETETVHVKITAVLTPTAPARGGSLAQREARGGGRRDGSGCDCAGGRSGSAPPAHVELAGPENLPASAVAGALAAAVAAPDAESTTDV</sequence>
<comment type="caution">
    <text evidence="2">The sequence shown here is derived from an EMBL/GenBank/DDBJ whole genome shotgun (WGS) entry which is preliminary data.</text>
</comment>
<accession>A0ABN9U276</accession>
<evidence type="ECO:0000313" key="2">
    <source>
        <dbReference type="EMBL" id="CAK0852898.1"/>
    </source>
</evidence>
<feature type="compositionally biased region" description="Low complexity" evidence="1">
    <location>
        <begin position="216"/>
        <end position="227"/>
    </location>
</feature>
<keyword evidence="3" id="KW-1185">Reference proteome</keyword>
<feature type="region of interest" description="Disordered" evidence="1">
    <location>
        <begin position="1"/>
        <end position="81"/>
    </location>
</feature>
<proteinExistence type="predicted"/>
<feature type="compositionally biased region" description="Basic and acidic residues" evidence="1">
    <location>
        <begin position="17"/>
        <end position="29"/>
    </location>
</feature>
<feature type="compositionally biased region" description="Low complexity" evidence="1">
    <location>
        <begin position="164"/>
        <end position="174"/>
    </location>
</feature>
<gene>
    <name evidence="2" type="ORF">PCOR1329_LOCUS44544</name>
</gene>
<evidence type="ECO:0008006" key="4">
    <source>
        <dbReference type="Google" id="ProtNLM"/>
    </source>
</evidence>
<dbReference type="Proteomes" id="UP001189429">
    <property type="component" value="Unassembled WGS sequence"/>
</dbReference>
<name>A0ABN9U276_9DINO</name>
<feature type="region of interest" description="Disordered" evidence="1">
    <location>
        <begin position="190"/>
        <end position="235"/>
    </location>
</feature>
<protein>
    <recommendedName>
        <fullName evidence="4">ShKT domain-containing protein</fullName>
    </recommendedName>
</protein>
<feature type="compositionally biased region" description="Polar residues" evidence="1">
    <location>
        <begin position="141"/>
        <end position="152"/>
    </location>
</feature>
<evidence type="ECO:0000313" key="3">
    <source>
        <dbReference type="Proteomes" id="UP001189429"/>
    </source>
</evidence>